<dbReference type="STRING" id="745820.SAMN04488053_105116"/>
<evidence type="ECO:0000256" key="1">
    <source>
        <dbReference type="SAM" id="Phobius"/>
    </source>
</evidence>
<keyword evidence="1" id="KW-0812">Transmembrane</keyword>
<dbReference type="AlphaFoldDB" id="A0A1H0FW44"/>
<evidence type="ECO:0000313" key="3">
    <source>
        <dbReference type="Proteomes" id="UP000198778"/>
    </source>
</evidence>
<organism evidence="2 3">
    <name type="scientific">Alkalicoccus daliensis</name>
    <dbReference type="NCBI Taxonomy" id="745820"/>
    <lineage>
        <taxon>Bacteria</taxon>
        <taxon>Bacillati</taxon>
        <taxon>Bacillota</taxon>
        <taxon>Bacilli</taxon>
        <taxon>Bacillales</taxon>
        <taxon>Bacillaceae</taxon>
        <taxon>Alkalicoccus</taxon>
    </lineage>
</organism>
<dbReference type="Pfam" id="PF04854">
    <property type="entry name" value="DUF624"/>
    <property type="match status" value="1"/>
</dbReference>
<sequence>MVMEKIDELFRYITKLALLNVMWLGLTIAGLGVLGFFPATVAMFTVARRWVREGQQGKVVKPFWVTYKAEFLRANLYGWIFAAAGAVLYVNFHIIQASNGSVPYYVVIAYMLLVVMYLLVLATILPISVHFEGGMGKILKHTFQFILGKIHLSVLFGVLIWAGIYLSLSFPAVILFFSGSLMAYLLMWFFNRTIEKLEYKQLQQNELTLKG</sequence>
<name>A0A1H0FW44_9BACI</name>
<evidence type="ECO:0000313" key="2">
    <source>
        <dbReference type="EMBL" id="SDN98791.1"/>
    </source>
</evidence>
<proteinExistence type="predicted"/>
<dbReference type="Proteomes" id="UP000198778">
    <property type="component" value="Unassembled WGS sequence"/>
</dbReference>
<reference evidence="3" key="1">
    <citation type="submission" date="2016-10" db="EMBL/GenBank/DDBJ databases">
        <authorList>
            <person name="Varghese N."/>
            <person name="Submissions S."/>
        </authorList>
    </citation>
    <scope>NUCLEOTIDE SEQUENCE [LARGE SCALE GENOMIC DNA]</scope>
    <source>
        <strain evidence="3">CGMCC 1.10369</strain>
    </source>
</reference>
<keyword evidence="1" id="KW-1133">Transmembrane helix</keyword>
<feature type="transmembrane region" description="Helical" evidence="1">
    <location>
        <begin position="146"/>
        <end position="166"/>
    </location>
</feature>
<feature type="transmembrane region" description="Helical" evidence="1">
    <location>
        <begin position="20"/>
        <end position="46"/>
    </location>
</feature>
<keyword evidence="1" id="KW-0472">Membrane</keyword>
<dbReference type="OrthoDB" id="2182676at2"/>
<dbReference type="InterPro" id="IPR006938">
    <property type="entry name" value="DUF624"/>
</dbReference>
<feature type="transmembrane region" description="Helical" evidence="1">
    <location>
        <begin position="102"/>
        <end position="125"/>
    </location>
</feature>
<dbReference type="RefSeq" id="WP_090842839.1">
    <property type="nucleotide sequence ID" value="NZ_FNIL01000005.1"/>
</dbReference>
<protein>
    <submittedName>
        <fullName evidence="2">Uncharacterized membrane protein YesL</fullName>
    </submittedName>
</protein>
<dbReference type="EMBL" id="FNIL01000005">
    <property type="protein sequence ID" value="SDN98791.1"/>
    <property type="molecule type" value="Genomic_DNA"/>
</dbReference>
<gene>
    <name evidence="2" type="ORF">SAMN04488053_105116</name>
</gene>
<feature type="transmembrane region" description="Helical" evidence="1">
    <location>
        <begin position="76"/>
        <end position="96"/>
    </location>
</feature>
<accession>A0A1H0FW44</accession>
<feature type="transmembrane region" description="Helical" evidence="1">
    <location>
        <begin position="172"/>
        <end position="190"/>
    </location>
</feature>
<keyword evidence="3" id="KW-1185">Reference proteome</keyword>